<keyword evidence="2" id="KW-0255">Endonuclease</keyword>
<dbReference type="EMBL" id="CP045875">
    <property type="protein sequence ID" value="QGG48050.1"/>
    <property type="molecule type" value="Genomic_DNA"/>
</dbReference>
<keyword evidence="2" id="KW-0540">Nuclease</keyword>
<evidence type="ECO:0000313" key="3">
    <source>
        <dbReference type="Proteomes" id="UP000366051"/>
    </source>
</evidence>
<dbReference type="AlphaFoldDB" id="A0A5Q2N705"/>
<sequence>MNYYEKCINSFLSNVSSKMSALYLPVMFLSLIELLEDHYKFDVVYGEHIQVTNTRVKISYPLISSYFLSYLLRIRKEIPSIKMAPTKNRTHDEAFIEDQEGLLKELALPGQILYSSVFEQRGKTVLSRMRKSDNVFPVFERHCPILVCEKTHIEMDIAAVHALKSNSVLYARMGELICFQYLSRISFNYDLREKIEQYFIRGDNRVDFPGQAKSYVIDFQKNRCYYCERELDGSSSKSQPRADHFIPWVFVKTSTLENFIYACNECNGTKLHRLPKLVYFNKLLQRNASNGDFISSYPELIPNWTEPVERWVKNYHQATEQLSTGWGPR</sequence>
<dbReference type="GO" id="GO:0004519">
    <property type="term" value="F:endonuclease activity"/>
    <property type="evidence" value="ECO:0007669"/>
    <property type="project" value="UniProtKB-KW"/>
</dbReference>
<organism evidence="2 3">
    <name type="scientific">Heliorestis convoluta</name>
    <dbReference type="NCBI Taxonomy" id="356322"/>
    <lineage>
        <taxon>Bacteria</taxon>
        <taxon>Bacillati</taxon>
        <taxon>Bacillota</taxon>
        <taxon>Clostridia</taxon>
        <taxon>Eubacteriales</taxon>
        <taxon>Heliobacteriaceae</taxon>
        <taxon>Heliorestis</taxon>
    </lineage>
</organism>
<evidence type="ECO:0000313" key="2">
    <source>
        <dbReference type="EMBL" id="QGG48050.1"/>
    </source>
</evidence>
<dbReference type="RefSeq" id="WP_153725315.1">
    <property type="nucleotide sequence ID" value="NZ_CP045875.1"/>
</dbReference>
<accession>A0A5Q2N705</accession>
<protein>
    <submittedName>
        <fullName evidence="2">HNH endonuclease</fullName>
    </submittedName>
</protein>
<dbReference type="GO" id="GO:0003676">
    <property type="term" value="F:nucleic acid binding"/>
    <property type="evidence" value="ECO:0007669"/>
    <property type="project" value="InterPro"/>
</dbReference>
<dbReference type="Gene3D" id="1.10.30.50">
    <property type="match status" value="1"/>
</dbReference>
<reference evidence="3" key="1">
    <citation type="submission" date="2019-11" db="EMBL/GenBank/DDBJ databases">
        <title>Genome sequence of Heliorestis convoluta strain HH, an alkaliphilic and minimalistic phototrophic bacterium from a soda lake in Egypt.</title>
        <authorList>
            <person name="Dewey E.D."/>
            <person name="Stokes L.M."/>
            <person name="Burchell B.M."/>
            <person name="Shaffer K.N."/>
            <person name="Huntington A.M."/>
            <person name="Baker J.M."/>
            <person name="Nadendla S."/>
            <person name="Giglio M.G."/>
            <person name="Touchman J.W."/>
            <person name="Blankenship R.E."/>
            <person name="Madigan M.T."/>
            <person name="Sattley W.M."/>
        </authorList>
    </citation>
    <scope>NUCLEOTIDE SEQUENCE [LARGE SCALE GENOMIC DNA]</scope>
    <source>
        <strain evidence="3">HH</strain>
    </source>
</reference>
<dbReference type="Proteomes" id="UP000366051">
    <property type="component" value="Chromosome"/>
</dbReference>
<dbReference type="InterPro" id="IPR002711">
    <property type="entry name" value="HNH"/>
</dbReference>
<keyword evidence="2" id="KW-0378">Hydrolase</keyword>
<name>A0A5Q2N705_9FIRM</name>
<keyword evidence="3" id="KW-1185">Reference proteome</keyword>
<dbReference type="OrthoDB" id="2101500at2"/>
<dbReference type="GO" id="GO:0008270">
    <property type="term" value="F:zinc ion binding"/>
    <property type="evidence" value="ECO:0007669"/>
    <property type="project" value="InterPro"/>
</dbReference>
<gene>
    <name evidence="2" type="ORF">FTV88_1952</name>
</gene>
<evidence type="ECO:0000259" key="1">
    <source>
        <dbReference type="Pfam" id="PF01844"/>
    </source>
</evidence>
<feature type="domain" description="HNH" evidence="1">
    <location>
        <begin position="224"/>
        <end position="270"/>
    </location>
</feature>
<proteinExistence type="predicted"/>
<dbReference type="KEGG" id="hcv:FTV88_1952"/>
<dbReference type="Pfam" id="PF01844">
    <property type="entry name" value="HNH"/>
    <property type="match status" value="1"/>
</dbReference>